<evidence type="ECO:0000313" key="3">
    <source>
        <dbReference type="Proteomes" id="UP000693970"/>
    </source>
</evidence>
<keyword evidence="1" id="KW-0472">Membrane</keyword>
<reference evidence="2" key="1">
    <citation type="journal article" date="2021" name="Sci. Rep.">
        <title>Diploid genomic architecture of Nitzschia inconspicua, an elite biomass production diatom.</title>
        <authorList>
            <person name="Oliver A."/>
            <person name="Podell S."/>
            <person name="Pinowska A."/>
            <person name="Traller J.C."/>
            <person name="Smith S.R."/>
            <person name="McClure R."/>
            <person name="Beliaev A."/>
            <person name="Bohutskyi P."/>
            <person name="Hill E.A."/>
            <person name="Rabines A."/>
            <person name="Zheng H."/>
            <person name="Allen L.Z."/>
            <person name="Kuo A."/>
            <person name="Grigoriev I.V."/>
            <person name="Allen A.E."/>
            <person name="Hazlebeck D."/>
            <person name="Allen E.E."/>
        </authorList>
    </citation>
    <scope>NUCLEOTIDE SEQUENCE</scope>
    <source>
        <strain evidence="2">Hildebrandi</strain>
    </source>
</reference>
<evidence type="ECO:0000256" key="1">
    <source>
        <dbReference type="SAM" id="Phobius"/>
    </source>
</evidence>
<keyword evidence="1" id="KW-0812">Transmembrane</keyword>
<keyword evidence="3" id="KW-1185">Reference proteome</keyword>
<dbReference type="Proteomes" id="UP000693970">
    <property type="component" value="Unassembled WGS sequence"/>
</dbReference>
<organism evidence="2 3">
    <name type="scientific">Nitzschia inconspicua</name>
    <dbReference type="NCBI Taxonomy" id="303405"/>
    <lineage>
        <taxon>Eukaryota</taxon>
        <taxon>Sar</taxon>
        <taxon>Stramenopiles</taxon>
        <taxon>Ochrophyta</taxon>
        <taxon>Bacillariophyta</taxon>
        <taxon>Bacillariophyceae</taxon>
        <taxon>Bacillariophycidae</taxon>
        <taxon>Bacillariales</taxon>
        <taxon>Bacillariaceae</taxon>
        <taxon>Nitzschia</taxon>
    </lineage>
</organism>
<gene>
    <name evidence="2" type="ORF">IV203_016827</name>
</gene>
<dbReference type="EMBL" id="JAGRRH010000020">
    <property type="protein sequence ID" value="KAG7348122.1"/>
    <property type="molecule type" value="Genomic_DNA"/>
</dbReference>
<keyword evidence="1" id="KW-1133">Transmembrane helix</keyword>
<feature type="transmembrane region" description="Helical" evidence="1">
    <location>
        <begin position="49"/>
        <end position="74"/>
    </location>
</feature>
<dbReference type="AlphaFoldDB" id="A0A9K3KQM7"/>
<protein>
    <submittedName>
        <fullName evidence="2">Uncharacterized protein</fullName>
    </submittedName>
</protein>
<accession>A0A9K3KQM7</accession>
<reference evidence="2" key="2">
    <citation type="submission" date="2021-04" db="EMBL/GenBank/DDBJ databases">
        <authorList>
            <person name="Podell S."/>
        </authorList>
    </citation>
    <scope>NUCLEOTIDE SEQUENCE</scope>
    <source>
        <strain evidence="2">Hildebrandi</strain>
    </source>
</reference>
<name>A0A9K3KQM7_9STRA</name>
<sequence length="441" mass="49904">MAAPRGGREVDPLLVKDQRTANIMMVKGPNSTSSLNDRRRRFFCCQCPAGRSAITTTALVAVIIFSAALVYLFVVMEEKGDFGNVGPIIIDESVLPDDKDQVEVSPKGVYSVQYVPRNESPLDSSNSNVLNNQTTATTLGHPFDKNFADLALMMLPPWYTASRMAMNDVLLADKMDPSNVKNARQVLLTTRDLLDVFSPVYPTRSLWGSVRSLYKDGYELVGYYQDLDHSHVAFSPKLWEQRKKNVLKWKDNFESFDSHHDIHTFLSKNVDTEGCYDHSESHLFWGELDGYLPCGSDMATASLQKLVAVQLNNAMDLLDPILNLDTVLRVEDQELFHDFRKEVRSVLDEWDLFGTVLFPTANRSGSPVHSSLKTLKSAHQLLGKINDNWTAYHLYLIRHEHKDERKRLAIQINTAWDDFKDWVTTTNLPGAIQSLLGEIAY</sequence>
<proteinExistence type="predicted"/>
<dbReference type="OrthoDB" id="45548at2759"/>
<evidence type="ECO:0000313" key="2">
    <source>
        <dbReference type="EMBL" id="KAG7348122.1"/>
    </source>
</evidence>
<comment type="caution">
    <text evidence="2">The sequence shown here is derived from an EMBL/GenBank/DDBJ whole genome shotgun (WGS) entry which is preliminary data.</text>
</comment>